<protein>
    <submittedName>
        <fullName evidence="1">Uncharacterized protein</fullName>
    </submittedName>
</protein>
<dbReference type="Proteomes" id="UP001056120">
    <property type="component" value="Linkage Group LG27"/>
</dbReference>
<reference evidence="2" key="1">
    <citation type="journal article" date="2022" name="Mol. Ecol. Resour.">
        <title>The genomes of chicory, endive, great burdock and yacon provide insights into Asteraceae palaeo-polyploidization history and plant inulin production.</title>
        <authorList>
            <person name="Fan W."/>
            <person name="Wang S."/>
            <person name="Wang H."/>
            <person name="Wang A."/>
            <person name="Jiang F."/>
            <person name="Liu H."/>
            <person name="Zhao H."/>
            <person name="Xu D."/>
            <person name="Zhang Y."/>
        </authorList>
    </citation>
    <scope>NUCLEOTIDE SEQUENCE [LARGE SCALE GENOMIC DNA]</scope>
    <source>
        <strain evidence="2">cv. Yunnan</strain>
    </source>
</reference>
<reference evidence="1 2" key="2">
    <citation type="journal article" date="2022" name="Mol. Ecol. Resour.">
        <title>The genomes of chicory, endive, great burdock and yacon provide insights into Asteraceae paleo-polyploidization history and plant inulin production.</title>
        <authorList>
            <person name="Fan W."/>
            <person name="Wang S."/>
            <person name="Wang H."/>
            <person name="Wang A."/>
            <person name="Jiang F."/>
            <person name="Liu H."/>
            <person name="Zhao H."/>
            <person name="Xu D."/>
            <person name="Zhang Y."/>
        </authorList>
    </citation>
    <scope>NUCLEOTIDE SEQUENCE [LARGE SCALE GENOMIC DNA]</scope>
    <source>
        <strain evidence="2">cv. Yunnan</strain>
        <tissue evidence="1">Leaves</tissue>
    </source>
</reference>
<gene>
    <name evidence="1" type="ORF">L1987_81780</name>
</gene>
<evidence type="ECO:0000313" key="1">
    <source>
        <dbReference type="EMBL" id="KAI3688074.1"/>
    </source>
</evidence>
<name>A0ACB8YSZ6_9ASTR</name>
<comment type="caution">
    <text evidence="1">The sequence shown here is derived from an EMBL/GenBank/DDBJ whole genome shotgun (WGS) entry which is preliminary data.</text>
</comment>
<keyword evidence="2" id="KW-1185">Reference proteome</keyword>
<proteinExistence type="predicted"/>
<organism evidence="1 2">
    <name type="scientific">Smallanthus sonchifolius</name>
    <dbReference type="NCBI Taxonomy" id="185202"/>
    <lineage>
        <taxon>Eukaryota</taxon>
        <taxon>Viridiplantae</taxon>
        <taxon>Streptophyta</taxon>
        <taxon>Embryophyta</taxon>
        <taxon>Tracheophyta</taxon>
        <taxon>Spermatophyta</taxon>
        <taxon>Magnoliopsida</taxon>
        <taxon>eudicotyledons</taxon>
        <taxon>Gunneridae</taxon>
        <taxon>Pentapetalae</taxon>
        <taxon>asterids</taxon>
        <taxon>campanulids</taxon>
        <taxon>Asterales</taxon>
        <taxon>Asteraceae</taxon>
        <taxon>Asteroideae</taxon>
        <taxon>Heliantheae alliance</taxon>
        <taxon>Millerieae</taxon>
        <taxon>Smallanthus</taxon>
    </lineage>
</organism>
<dbReference type="EMBL" id="CM042044">
    <property type="protein sequence ID" value="KAI3688074.1"/>
    <property type="molecule type" value="Genomic_DNA"/>
</dbReference>
<accession>A0ACB8YSZ6</accession>
<sequence length="97" mass="10444">MFGSLSEEAEVKVAQAKLGPSTAVLSLESSLLEKSLKRLMWWKAMVVAIPLSSSPSSQNPKDDTGSSCLEKLTIEYEVKDEFAANASFVTTSLSSDL</sequence>
<evidence type="ECO:0000313" key="2">
    <source>
        <dbReference type="Proteomes" id="UP001056120"/>
    </source>
</evidence>